<evidence type="ECO:0000256" key="1">
    <source>
        <dbReference type="ARBA" id="ARBA00022729"/>
    </source>
</evidence>
<proteinExistence type="predicted"/>
<dbReference type="EMBL" id="FQUE01000004">
    <property type="protein sequence ID" value="SHF25750.1"/>
    <property type="molecule type" value="Genomic_DNA"/>
</dbReference>
<feature type="chain" id="PRO_5009908722" evidence="2">
    <location>
        <begin position="20"/>
        <end position="255"/>
    </location>
</feature>
<feature type="signal peptide" evidence="2">
    <location>
        <begin position="1"/>
        <end position="19"/>
    </location>
</feature>
<name>A0A1M5A659_LOKAT</name>
<dbReference type="AlphaFoldDB" id="A0A1M5A659"/>
<dbReference type="RefSeq" id="WP_072857298.1">
    <property type="nucleotide sequence ID" value="NZ_FQUE01000004.1"/>
</dbReference>
<dbReference type="InterPro" id="IPR028994">
    <property type="entry name" value="Integrin_alpha_N"/>
</dbReference>
<evidence type="ECO:0000256" key="2">
    <source>
        <dbReference type="SAM" id="SignalP"/>
    </source>
</evidence>
<keyword evidence="1 2" id="KW-0732">Signal</keyword>
<dbReference type="STRING" id="366533.SAMN05444339_104269"/>
<dbReference type="Pfam" id="PF13517">
    <property type="entry name" value="FG-GAP_3"/>
    <property type="match status" value="1"/>
</dbReference>
<gene>
    <name evidence="3" type="ORF">SAMN05444339_104269</name>
</gene>
<protein>
    <submittedName>
        <fullName evidence="3">Repeat domain-containing protein</fullName>
    </submittedName>
</protein>
<dbReference type="SUPFAM" id="SSF69318">
    <property type="entry name" value="Integrin alpha N-terminal domain"/>
    <property type="match status" value="1"/>
</dbReference>
<dbReference type="Proteomes" id="UP000183987">
    <property type="component" value="Unassembled WGS sequence"/>
</dbReference>
<evidence type="ECO:0000313" key="3">
    <source>
        <dbReference type="EMBL" id="SHF25750.1"/>
    </source>
</evidence>
<dbReference type="InterPro" id="IPR013517">
    <property type="entry name" value="FG-GAP"/>
</dbReference>
<sequence length="255" mass="26702">MRTGVAAGLLACLAAPVAACDTPRPFDFPASLVRGGADLAAAWFAGATTIYDHGILGDAVEAAMLTVQVQGRDCPVVTVAAGAGHVFEDTAPRLADLDGDGRDEVIVVRSSLTEGAQLALYGLRDDALTLLAATPYIGRTHRWLAPVGAGDLDGDGRIEVAYIDRPHLDRVLRIWRFDGASLTEAYRVPGLTNHRIGDRTITGGIRTCDGRTEAVTADAGWSRVVAMRIAGDRAVMRDLGPMGPDALSAALRCGG</sequence>
<reference evidence="4" key="1">
    <citation type="submission" date="2016-11" db="EMBL/GenBank/DDBJ databases">
        <authorList>
            <person name="Varghese N."/>
            <person name="Submissions S."/>
        </authorList>
    </citation>
    <scope>NUCLEOTIDE SEQUENCE [LARGE SCALE GENOMIC DNA]</scope>
    <source>
        <strain evidence="4">DSM 29326</strain>
    </source>
</reference>
<organism evidence="3 4">
    <name type="scientific">Loktanella atrilutea</name>
    <dbReference type="NCBI Taxonomy" id="366533"/>
    <lineage>
        <taxon>Bacteria</taxon>
        <taxon>Pseudomonadati</taxon>
        <taxon>Pseudomonadota</taxon>
        <taxon>Alphaproteobacteria</taxon>
        <taxon>Rhodobacterales</taxon>
        <taxon>Roseobacteraceae</taxon>
        <taxon>Loktanella</taxon>
    </lineage>
</organism>
<accession>A0A1M5A659</accession>
<dbReference type="OrthoDB" id="58662at2"/>
<keyword evidence="4" id="KW-1185">Reference proteome</keyword>
<evidence type="ECO:0000313" key="4">
    <source>
        <dbReference type="Proteomes" id="UP000183987"/>
    </source>
</evidence>